<feature type="transmembrane region" description="Helical" evidence="1">
    <location>
        <begin position="71"/>
        <end position="92"/>
    </location>
</feature>
<protein>
    <recommendedName>
        <fullName evidence="2">Fatty acid desaturase domain-containing protein</fullName>
    </recommendedName>
</protein>
<dbReference type="GO" id="GO:0006629">
    <property type="term" value="P:lipid metabolic process"/>
    <property type="evidence" value="ECO:0007669"/>
    <property type="project" value="InterPro"/>
</dbReference>
<keyword evidence="1" id="KW-0472">Membrane</keyword>
<feature type="transmembrane region" description="Helical" evidence="1">
    <location>
        <begin position="250"/>
        <end position="269"/>
    </location>
</feature>
<keyword evidence="1" id="KW-1133">Transmembrane helix</keyword>
<organism evidence="3">
    <name type="scientific">Chromulina nebulosa</name>
    <dbReference type="NCBI Taxonomy" id="96789"/>
    <lineage>
        <taxon>Eukaryota</taxon>
        <taxon>Sar</taxon>
        <taxon>Stramenopiles</taxon>
        <taxon>Ochrophyta</taxon>
        <taxon>Chrysophyceae</taxon>
        <taxon>Chromulinales</taxon>
        <taxon>Chromulinaceae</taxon>
        <taxon>Chromulina</taxon>
    </lineage>
</organism>
<sequence>MNSKFLPLISGSLMTINFLMFWALPIFGMGQLWKLGFNKILISLYDLIDQNKIIRNFASQYIYTKPEHADYFTVSFLVTLQTVIMIPILFYTQLVYGYLPWWLIAIYYCLWVGFGGRTIGSAYTMAHKEGHNRNLYNPIIRPYIGNLFENYVGLFFGNIPWNFTTSHIFIHHRLDGGIGDTFYEWDLDRSSILDFMLYNHRVFLHMCGYSSLKFFHAHKDKVRANLLLTGIYTYCVVGITILALTRSIPFLFWIFIQPMLCMSYFLALMNIGFHGFIEFDENGTNIQCINSTTIINGTDDSFGEDDHMAHHYNTNVYYRDLPKLQESKIEEFKKYKASVFQKLSIVELSIFIVFGLWDKLADYYVDYSGKMTKDEIINLLKERAKRKETTYEEYEEYLSNPTLDIRKQFKEKTKINNSTK</sequence>
<accession>A0A7S0SPL6</accession>
<feature type="transmembrane region" description="Helical" evidence="1">
    <location>
        <begin position="6"/>
        <end position="27"/>
    </location>
</feature>
<feature type="domain" description="Fatty acid desaturase" evidence="2">
    <location>
        <begin position="100"/>
        <end position="341"/>
    </location>
</feature>
<feature type="transmembrane region" description="Helical" evidence="1">
    <location>
        <begin position="98"/>
        <end position="119"/>
    </location>
</feature>
<dbReference type="InterPro" id="IPR005804">
    <property type="entry name" value="FA_desaturase_dom"/>
</dbReference>
<reference evidence="3" key="1">
    <citation type="submission" date="2021-01" db="EMBL/GenBank/DDBJ databases">
        <authorList>
            <person name="Corre E."/>
            <person name="Pelletier E."/>
            <person name="Niang G."/>
            <person name="Scheremetjew M."/>
            <person name="Finn R."/>
            <person name="Kale V."/>
            <person name="Holt S."/>
            <person name="Cochrane G."/>
            <person name="Meng A."/>
            <person name="Brown T."/>
            <person name="Cohen L."/>
        </authorList>
    </citation>
    <scope>NUCLEOTIDE SEQUENCE</scope>
    <source>
        <strain evidence="3">UTEXLB2642</strain>
    </source>
</reference>
<dbReference type="Pfam" id="PF00487">
    <property type="entry name" value="FA_desaturase"/>
    <property type="match status" value="1"/>
</dbReference>
<dbReference type="PANTHER" id="PTHR36459">
    <property type="entry name" value="ORF"/>
    <property type="match status" value="1"/>
</dbReference>
<feature type="transmembrane region" description="Helical" evidence="1">
    <location>
        <begin position="224"/>
        <end position="244"/>
    </location>
</feature>
<dbReference type="AlphaFoldDB" id="A0A7S0SPL6"/>
<dbReference type="PANTHER" id="PTHR36459:SF1">
    <property type="entry name" value="FATTY ACID DESATURASE DOMAIN-CONTAINING PROTEIN-RELATED"/>
    <property type="match status" value="1"/>
</dbReference>
<dbReference type="EMBL" id="HBFD01000351">
    <property type="protein sequence ID" value="CAD8713184.1"/>
    <property type="molecule type" value="Transcribed_RNA"/>
</dbReference>
<proteinExistence type="predicted"/>
<gene>
    <name evidence="3" type="ORF">CNEB1095_LOCUS230</name>
</gene>
<evidence type="ECO:0000259" key="2">
    <source>
        <dbReference type="Pfam" id="PF00487"/>
    </source>
</evidence>
<name>A0A7S0SPL6_9STRA</name>
<keyword evidence="1" id="KW-0812">Transmembrane</keyword>
<evidence type="ECO:0000256" key="1">
    <source>
        <dbReference type="SAM" id="Phobius"/>
    </source>
</evidence>
<evidence type="ECO:0000313" key="3">
    <source>
        <dbReference type="EMBL" id="CAD8713184.1"/>
    </source>
</evidence>